<gene>
    <name evidence="2" type="ORF">PFISCL1PPCAC_25174</name>
</gene>
<name>A0AAV5WPD2_9BILA</name>
<evidence type="ECO:0000313" key="2">
    <source>
        <dbReference type="EMBL" id="GMT33877.1"/>
    </source>
</evidence>
<keyword evidence="3" id="KW-1185">Reference proteome</keyword>
<comment type="caution">
    <text evidence="2">The sequence shown here is derived from an EMBL/GenBank/DDBJ whole genome shotgun (WGS) entry which is preliminary data.</text>
</comment>
<accession>A0AAV5WPD2</accession>
<organism evidence="2 3">
    <name type="scientific">Pristionchus fissidentatus</name>
    <dbReference type="NCBI Taxonomy" id="1538716"/>
    <lineage>
        <taxon>Eukaryota</taxon>
        <taxon>Metazoa</taxon>
        <taxon>Ecdysozoa</taxon>
        <taxon>Nematoda</taxon>
        <taxon>Chromadorea</taxon>
        <taxon>Rhabditida</taxon>
        <taxon>Rhabditina</taxon>
        <taxon>Diplogasteromorpha</taxon>
        <taxon>Diplogasteroidea</taxon>
        <taxon>Neodiplogasteridae</taxon>
        <taxon>Pristionchus</taxon>
    </lineage>
</organism>
<protein>
    <submittedName>
        <fullName evidence="2">Uncharacterized protein</fullName>
    </submittedName>
</protein>
<feature type="non-terminal residue" evidence="2">
    <location>
        <position position="1"/>
    </location>
</feature>
<dbReference type="AlphaFoldDB" id="A0AAV5WPD2"/>
<dbReference type="Proteomes" id="UP001432322">
    <property type="component" value="Unassembled WGS sequence"/>
</dbReference>
<proteinExistence type="predicted"/>
<evidence type="ECO:0000256" key="1">
    <source>
        <dbReference type="SAM" id="MobiDB-lite"/>
    </source>
</evidence>
<feature type="region of interest" description="Disordered" evidence="1">
    <location>
        <begin position="30"/>
        <end position="50"/>
    </location>
</feature>
<dbReference type="EMBL" id="BTSY01000006">
    <property type="protein sequence ID" value="GMT33877.1"/>
    <property type="molecule type" value="Genomic_DNA"/>
</dbReference>
<sequence>REEGVKNRDLAVFAVEAACLPDIREYSTVSSCRPASDDLPEDTRADSSAVSPQLETWKPLRLCFRTAKSVFQSLKWAHFSWVAEKFRRSKWTDRRHCR</sequence>
<reference evidence="2" key="1">
    <citation type="submission" date="2023-10" db="EMBL/GenBank/DDBJ databases">
        <title>Genome assembly of Pristionchus species.</title>
        <authorList>
            <person name="Yoshida K."/>
            <person name="Sommer R.J."/>
        </authorList>
    </citation>
    <scope>NUCLEOTIDE SEQUENCE</scope>
    <source>
        <strain evidence="2">RS5133</strain>
    </source>
</reference>
<feature type="non-terminal residue" evidence="2">
    <location>
        <position position="98"/>
    </location>
</feature>
<evidence type="ECO:0000313" key="3">
    <source>
        <dbReference type="Proteomes" id="UP001432322"/>
    </source>
</evidence>